<dbReference type="Proteomes" id="UP000004324">
    <property type="component" value="Unassembled WGS sequence"/>
</dbReference>
<dbReference type="AlphaFoldDB" id="I8RMM8"/>
<evidence type="ECO:0000256" key="1">
    <source>
        <dbReference type="ARBA" id="ARBA00023239"/>
    </source>
</evidence>
<evidence type="ECO:0000256" key="2">
    <source>
        <dbReference type="PIRNR" id="PIRNR001365"/>
    </source>
</evidence>
<reference evidence="5 6" key="1">
    <citation type="journal article" date="2012" name="J. Bacteriol.">
        <title>Draft Genome Sequences for Two Metal-Reducing Pelosinus fermentans Strains Isolated from a Cr(VI)-Contaminated Site and for Type Strain R7.</title>
        <authorList>
            <person name="Brown S.D."/>
            <person name="Podar M."/>
            <person name="Klingeman D.M."/>
            <person name="Johnson C.M."/>
            <person name="Yang Z.K."/>
            <person name="Utturkar S.M."/>
            <person name="Land M.L."/>
            <person name="Mosher J.J."/>
            <person name="Hurt R.A.Jr."/>
            <person name="Phelps T.J."/>
            <person name="Palumbo A.V."/>
            <person name="Arkin A.P."/>
            <person name="Hazen T.C."/>
            <person name="Elias D.A."/>
        </authorList>
    </citation>
    <scope>NUCLEOTIDE SEQUENCE [LARGE SCALE GENOMIC DNA]</scope>
    <source>
        <strain evidence="5 6">B4</strain>
    </source>
</reference>
<keyword evidence="1 2" id="KW-0456">Lyase</keyword>
<dbReference type="Gene3D" id="3.20.20.70">
    <property type="entry name" value="Aldolase class I"/>
    <property type="match status" value="1"/>
</dbReference>
<accession>I8RMM8</accession>
<dbReference type="InterPro" id="IPR013785">
    <property type="entry name" value="Aldolase_TIM"/>
</dbReference>
<protein>
    <submittedName>
        <fullName evidence="5">Dihydrodipicolinate synthetase</fullName>
    </submittedName>
</protein>
<comment type="similarity">
    <text evidence="2">Belongs to the DapA family.</text>
</comment>
<proteinExistence type="inferred from homology"/>
<dbReference type="PIRSF" id="PIRSF001365">
    <property type="entry name" value="DHDPS"/>
    <property type="match status" value="1"/>
</dbReference>
<dbReference type="SUPFAM" id="SSF51569">
    <property type="entry name" value="Aldolase"/>
    <property type="match status" value="1"/>
</dbReference>
<dbReference type="GO" id="GO:0016829">
    <property type="term" value="F:lyase activity"/>
    <property type="evidence" value="ECO:0007669"/>
    <property type="project" value="UniProtKB-KW"/>
</dbReference>
<dbReference type="InterPro" id="IPR002220">
    <property type="entry name" value="DapA-like"/>
</dbReference>
<name>I8RMM8_9FIRM</name>
<dbReference type="SMART" id="SM01130">
    <property type="entry name" value="DHDPS"/>
    <property type="match status" value="1"/>
</dbReference>
<keyword evidence="6" id="KW-1185">Reference proteome</keyword>
<dbReference type="OrthoDB" id="9782828at2"/>
<organism evidence="5 6">
    <name type="scientific">Pelosinus fermentans B4</name>
    <dbReference type="NCBI Taxonomy" id="1149862"/>
    <lineage>
        <taxon>Bacteria</taxon>
        <taxon>Bacillati</taxon>
        <taxon>Bacillota</taxon>
        <taxon>Negativicutes</taxon>
        <taxon>Selenomonadales</taxon>
        <taxon>Sporomusaceae</taxon>
        <taxon>Pelosinus</taxon>
    </lineage>
</organism>
<dbReference type="Pfam" id="PF00701">
    <property type="entry name" value="DHDPS"/>
    <property type="match status" value="1"/>
</dbReference>
<dbReference type="GO" id="GO:0005829">
    <property type="term" value="C:cytosol"/>
    <property type="evidence" value="ECO:0007669"/>
    <property type="project" value="TreeGrafter"/>
</dbReference>
<dbReference type="EMBL" id="AKVJ01000010">
    <property type="protein sequence ID" value="EIW20140.1"/>
    <property type="molecule type" value="Genomic_DNA"/>
</dbReference>
<feature type="binding site" evidence="4">
    <location>
        <position position="212"/>
    </location>
    <ligand>
        <name>pyruvate</name>
        <dbReference type="ChEBI" id="CHEBI:15361"/>
    </ligand>
</feature>
<dbReference type="PANTHER" id="PTHR12128:SF28">
    <property type="entry name" value="2-DEHYDRO-3-DEOXY-D-GLUCONATE ALDOLASE YAGE-RELATED"/>
    <property type="match status" value="1"/>
</dbReference>
<evidence type="ECO:0000313" key="6">
    <source>
        <dbReference type="Proteomes" id="UP000004324"/>
    </source>
</evidence>
<dbReference type="CDD" id="cd00408">
    <property type="entry name" value="DHDPS-like"/>
    <property type="match status" value="1"/>
</dbReference>
<feature type="active site" description="Proton donor/acceptor" evidence="3">
    <location>
        <position position="138"/>
    </location>
</feature>
<evidence type="ECO:0000313" key="5">
    <source>
        <dbReference type="EMBL" id="EIW20140.1"/>
    </source>
</evidence>
<gene>
    <name evidence="5" type="ORF">FB4_2572</name>
</gene>
<sequence>MDKKQTFRGIIPPVPSIFTKEGKLDFGGMGRLIDHVIHGGVHGLFFLGSGGEFISMSEALRKQTAEFCVKHTARRVPVLIGIAAPGTDETIMFGKHAESIGADGVVVINPYYGLLGEENLYNHYKQISKELKLPILIYNYPGVSGQNFPIHILKRLALECPNIIGLKDTVDTMNHIRAAILEVKSIRPDFLVFSGFDEYLLSTLIIGGDGCVPASAIFAPHLTVGIYEAFQKKDYESAFELQRLLSYVPQEIYPLESPFYAVIKESARMVGVDISAHVLAPAAALSEEKKQLLKASLKKIGAI</sequence>
<evidence type="ECO:0000256" key="4">
    <source>
        <dbReference type="PIRSR" id="PIRSR001365-2"/>
    </source>
</evidence>
<dbReference type="PANTHER" id="PTHR12128">
    <property type="entry name" value="DIHYDRODIPICOLINATE SYNTHASE"/>
    <property type="match status" value="1"/>
</dbReference>
<evidence type="ECO:0000256" key="3">
    <source>
        <dbReference type="PIRSR" id="PIRSR001365-1"/>
    </source>
</evidence>
<feature type="active site" description="Schiff-base intermediate with substrate" evidence="3">
    <location>
        <position position="167"/>
    </location>
</feature>
<dbReference type="PRINTS" id="PR00146">
    <property type="entry name" value="DHPICSNTHASE"/>
</dbReference>
<dbReference type="RefSeq" id="WP_007931643.1">
    <property type="nucleotide sequence ID" value="NZ_AKVJ01000010.1"/>
</dbReference>
<comment type="caution">
    <text evidence="5">The sequence shown here is derived from an EMBL/GenBank/DDBJ whole genome shotgun (WGS) entry which is preliminary data.</text>
</comment>
<dbReference type="PATRIC" id="fig|1149862.3.peg.862"/>